<dbReference type="InterPro" id="IPR036390">
    <property type="entry name" value="WH_DNA-bd_sf"/>
</dbReference>
<dbReference type="Pfam" id="PF00891">
    <property type="entry name" value="Methyltransf_2"/>
    <property type="match status" value="1"/>
</dbReference>
<evidence type="ECO:0000313" key="7">
    <source>
        <dbReference type="Proteomes" id="UP001049518"/>
    </source>
</evidence>
<keyword evidence="2" id="KW-0808">Transferase</keyword>
<evidence type="ECO:0000256" key="1">
    <source>
        <dbReference type="ARBA" id="ARBA00022603"/>
    </source>
</evidence>
<proteinExistence type="predicted"/>
<dbReference type="SUPFAM" id="SSF53335">
    <property type="entry name" value="S-adenosyl-L-methionine-dependent methyltransferases"/>
    <property type="match status" value="1"/>
</dbReference>
<gene>
    <name evidence="6" type="ORF">AGRA3207_002705</name>
</gene>
<dbReference type="InterPro" id="IPR012967">
    <property type="entry name" value="COMT_dimerisation"/>
</dbReference>
<dbReference type="InterPro" id="IPR029063">
    <property type="entry name" value="SAM-dependent_MTases_sf"/>
</dbReference>
<sequence>MIPARLESTVFGIYGTHALRLADRHGVFTHLSRHGPATASAIAADLGLDAETLERLMLLLKVLGLLEEAGGGRYGLPAAVTAFLVPDADRYLGGFVDHLVTDASRQLELLDEYLRRGKEVVDAGMPDAFTRIYRDGPSTERFMAAMWQLSHHASGRLADLADLGSVTRLIDVGGACGPFAIAALRRNPTLRATVFDLPEVEPFLKARRREYGLEGRLAFRAGDFFRDPLPQGDCVAFGYILSDWTDAACRELVRSAFEACVPGGRILVMERLFADDRSGPIGAAVMNLSMHVETQGRHRSAREYIELLESAGFAECEVRRTDGDKHLVMARRPA</sequence>
<dbReference type="EMBL" id="CP059572">
    <property type="protein sequence ID" value="QXJ21806.1"/>
    <property type="molecule type" value="Genomic_DNA"/>
</dbReference>
<reference evidence="6" key="1">
    <citation type="submission" date="2020-07" db="EMBL/GenBank/DDBJ databases">
        <authorList>
            <person name="Tarantini F.S."/>
            <person name="Hong K.W."/>
            <person name="Chan K.G."/>
        </authorList>
    </citation>
    <scope>NUCLEOTIDE SEQUENCE</scope>
    <source>
        <strain evidence="6">32-07</strain>
    </source>
</reference>
<organism evidence="6 7">
    <name type="scientific">Actinomadura graeca</name>
    <dbReference type="NCBI Taxonomy" id="2750812"/>
    <lineage>
        <taxon>Bacteria</taxon>
        <taxon>Bacillati</taxon>
        <taxon>Actinomycetota</taxon>
        <taxon>Actinomycetes</taxon>
        <taxon>Streptosporangiales</taxon>
        <taxon>Thermomonosporaceae</taxon>
        <taxon>Actinomadura</taxon>
    </lineage>
</organism>
<dbReference type="PANTHER" id="PTHR43712:SF2">
    <property type="entry name" value="O-METHYLTRANSFERASE CICE"/>
    <property type="match status" value="1"/>
</dbReference>
<evidence type="ECO:0000259" key="4">
    <source>
        <dbReference type="Pfam" id="PF00891"/>
    </source>
</evidence>
<dbReference type="PANTHER" id="PTHR43712">
    <property type="entry name" value="PUTATIVE (AFU_ORTHOLOGUE AFUA_4G14580)-RELATED"/>
    <property type="match status" value="1"/>
</dbReference>
<keyword evidence="7" id="KW-1185">Reference proteome</keyword>
<dbReference type="InterPro" id="IPR036388">
    <property type="entry name" value="WH-like_DNA-bd_sf"/>
</dbReference>
<evidence type="ECO:0000256" key="3">
    <source>
        <dbReference type="ARBA" id="ARBA00022691"/>
    </source>
</evidence>
<dbReference type="GO" id="GO:0008168">
    <property type="term" value="F:methyltransferase activity"/>
    <property type="evidence" value="ECO:0007669"/>
    <property type="project" value="UniProtKB-KW"/>
</dbReference>
<name>A0ABX8QTW0_9ACTN</name>
<dbReference type="InterPro" id="IPR016461">
    <property type="entry name" value="COMT-like"/>
</dbReference>
<evidence type="ECO:0000313" key="6">
    <source>
        <dbReference type="EMBL" id="QXJ21806.1"/>
    </source>
</evidence>
<evidence type="ECO:0000259" key="5">
    <source>
        <dbReference type="Pfam" id="PF08100"/>
    </source>
</evidence>
<dbReference type="Proteomes" id="UP001049518">
    <property type="component" value="Chromosome"/>
</dbReference>
<dbReference type="Gene3D" id="3.40.50.150">
    <property type="entry name" value="Vaccinia Virus protein VP39"/>
    <property type="match status" value="1"/>
</dbReference>
<feature type="domain" description="O-methyltransferase C-terminal" evidence="4">
    <location>
        <begin position="124"/>
        <end position="314"/>
    </location>
</feature>
<evidence type="ECO:0000256" key="2">
    <source>
        <dbReference type="ARBA" id="ARBA00022679"/>
    </source>
</evidence>
<dbReference type="InterPro" id="IPR001077">
    <property type="entry name" value="COMT_C"/>
</dbReference>
<dbReference type="Pfam" id="PF08100">
    <property type="entry name" value="Dimerisation"/>
    <property type="match status" value="1"/>
</dbReference>
<dbReference type="GO" id="GO:0032259">
    <property type="term" value="P:methylation"/>
    <property type="evidence" value="ECO:0007669"/>
    <property type="project" value="UniProtKB-KW"/>
</dbReference>
<dbReference type="Gene3D" id="1.10.10.10">
    <property type="entry name" value="Winged helix-like DNA-binding domain superfamily/Winged helix DNA-binding domain"/>
    <property type="match status" value="1"/>
</dbReference>
<keyword evidence="1 6" id="KW-0489">Methyltransferase</keyword>
<accession>A0ABX8QTW0</accession>
<protein>
    <submittedName>
        <fullName evidence="6">Hydroxyneurosporene methyltransferase</fullName>
    </submittedName>
</protein>
<dbReference type="PIRSF" id="PIRSF005739">
    <property type="entry name" value="O-mtase"/>
    <property type="match status" value="1"/>
</dbReference>
<keyword evidence="3" id="KW-0949">S-adenosyl-L-methionine</keyword>
<feature type="domain" description="O-methyltransferase dimerisation" evidence="5">
    <location>
        <begin position="10"/>
        <end position="84"/>
    </location>
</feature>
<dbReference type="SUPFAM" id="SSF46785">
    <property type="entry name" value="Winged helix' DNA-binding domain"/>
    <property type="match status" value="1"/>
</dbReference>